<name>A0A839QBU3_MYCIR</name>
<dbReference type="AlphaFoldDB" id="A0A839QBU3"/>
<dbReference type="Gene3D" id="3.30.750.24">
    <property type="entry name" value="STAS domain"/>
    <property type="match status" value="1"/>
</dbReference>
<keyword evidence="5" id="KW-1185">Reference proteome</keyword>
<dbReference type="Proteomes" id="UP000550501">
    <property type="component" value="Unassembled WGS sequence"/>
</dbReference>
<accession>A0A839QBU3</accession>
<dbReference type="RefSeq" id="WP_183469589.1">
    <property type="nucleotide sequence ID" value="NZ_JACHVU010000006.1"/>
</dbReference>
<organism evidence="4 5">
    <name type="scientific">Mycolicibacterium iranicum</name>
    <name type="common">Mycobacterium iranicum</name>
    <dbReference type="NCBI Taxonomy" id="912594"/>
    <lineage>
        <taxon>Bacteria</taxon>
        <taxon>Bacillati</taxon>
        <taxon>Actinomycetota</taxon>
        <taxon>Actinomycetes</taxon>
        <taxon>Mycobacteriales</taxon>
        <taxon>Mycobacteriaceae</taxon>
        <taxon>Mycolicibacterium</taxon>
    </lineage>
</organism>
<evidence type="ECO:0000313" key="4">
    <source>
        <dbReference type="EMBL" id="MBB2991666.1"/>
    </source>
</evidence>
<dbReference type="NCBIfam" id="TIGR00377">
    <property type="entry name" value="ant_ant_sig"/>
    <property type="match status" value="1"/>
</dbReference>
<dbReference type="InterPro" id="IPR036513">
    <property type="entry name" value="STAS_dom_sf"/>
</dbReference>
<protein>
    <recommendedName>
        <fullName evidence="2">Anti-sigma factor antagonist</fullName>
    </recommendedName>
</protein>
<dbReference type="PROSITE" id="PS50801">
    <property type="entry name" value="STAS"/>
    <property type="match status" value="1"/>
</dbReference>
<evidence type="ECO:0000259" key="3">
    <source>
        <dbReference type="PROSITE" id="PS50801"/>
    </source>
</evidence>
<dbReference type="Pfam" id="PF01740">
    <property type="entry name" value="STAS"/>
    <property type="match status" value="1"/>
</dbReference>
<gene>
    <name evidence="4" type="ORF">FHR72_003151</name>
</gene>
<comment type="similarity">
    <text evidence="1 2">Belongs to the anti-sigma-factor antagonist family.</text>
</comment>
<dbReference type="InterPro" id="IPR003658">
    <property type="entry name" value="Anti-sigma_ant"/>
</dbReference>
<evidence type="ECO:0000256" key="1">
    <source>
        <dbReference type="ARBA" id="ARBA00009013"/>
    </source>
</evidence>
<evidence type="ECO:0000256" key="2">
    <source>
        <dbReference type="RuleBase" id="RU003749"/>
    </source>
</evidence>
<feature type="domain" description="STAS" evidence="3">
    <location>
        <begin position="4"/>
        <end position="116"/>
    </location>
</feature>
<reference evidence="4 5" key="1">
    <citation type="submission" date="2020-08" db="EMBL/GenBank/DDBJ databases">
        <title>The Agave Microbiome: Exploring the role of microbial communities in plant adaptations to desert environments.</title>
        <authorList>
            <person name="Partida-Martinez L.P."/>
        </authorList>
    </citation>
    <scope>NUCLEOTIDE SEQUENCE [LARGE SCALE GENOMIC DNA]</scope>
    <source>
        <strain evidence="4 5">AT2.18</strain>
    </source>
</reference>
<evidence type="ECO:0000313" key="5">
    <source>
        <dbReference type="Proteomes" id="UP000550501"/>
    </source>
</evidence>
<dbReference type="SUPFAM" id="SSF52091">
    <property type="entry name" value="SpoIIaa-like"/>
    <property type="match status" value="1"/>
</dbReference>
<comment type="caution">
    <text evidence="4">The sequence shown here is derived from an EMBL/GenBank/DDBJ whole genome shotgun (WGS) entry which is preliminary data.</text>
</comment>
<proteinExistence type="inferred from homology"/>
<dbReference type="PANTHER" id="PTHR33495">
    <property type="entry name" value="ANTI-SIGMA FACTOR ANTAGONIST TM_1081-RELATED-RELATED"/>
    <property type="match status" value="1"/>
</dbReference>
<dbReference type="InterPro" id="IPR002645">
    <property type="entry name" value="STAS_dom"/>
</dbReference>
<dbReference type="GO" id="GO:0043856">
    <property type="term" value="F:anti-sigma factor antagonist activity"/>
    <property type="evidence" value="ECO:0007669"/>
    <property type="project" value="InterPro"/>
</dbReference>
<dbReference type="PANTHER" id="PTHR33495:SF2">
    <property type="entry name" value="ANTI-SIGMA FACTOR ANTAGONIST TM_1081-RELATED"/>
    <property type="match status" value="1"/>
</dbReference>
<sequence>MTHLDVAQEMRPGAIVLCADGEVDTGTVEILAAALEGALAAAATRSAVLVVDLDAVSYFGSAGLNALLDGAERADVRGVALRVVATNSEVTRPIEVTRLQEILRPYPSLDEAMAATGGAQ</sequence>
<dbReference type="CDD" id="cd07043">
    <property type="entry name" value="STAS_anti-anti-sigma_factors"/>
    <property type="match status" value="1"/>
</dbReference>
<dbReference type="EMBL" id="JACHVU010000006">
    <property type="protein sequence ID" value="MBB2991666.1"/>
    <property type="molecule type" value="Genomic_DNA"/>
</dbReference>